<dbReference type="Proteomes" id="UP001396334">
    <property type="component" value="Unassembled WGS sequence"/>
</dbReference>
<name>A0ABR2Q6B3_9ROSI</name>
<accession>A0ABR2Q6B3</accession>
<evidence type="ECO:0000313" key="3">
    <source>
        <dbReference type="Proteomes" id="UP001396334"/>
    </source>
</evidence>
<gene>
    <name evidence="2" type="ORF">V6N11_076266</name>
</gene>
<dbReference type="EMBL" id="JBBPBN010000045">
    <property type="protein sequence ID" value="KAK8996016.1"/>
    <property type="molecule type" value="Genomic_DNA"/>
</dbReference>
<proteinExistence type="predicted"/>
<evidence type="ECO:0000313" key="2">
    <source>
        <dbReference type="EMBL" id="KAK8996016.1"/>
    </source>
</evidence>
<organism evidence="2 3">
    <name type="scientific">Hibiscus sabdariffa</name>
    <name type="common">roselle</name>
    <dbReference type="NCBI Taxonomy" id="183260"/>
    <lineage>
        <taxon>Eukaryota</taxon>
        <taxon>Viridiplantae</taxon>
        <taxon>Streptophyta</taxon>
        <taxon>Embryophyta</taxon>
        <taxon>Tracheophyta</taxon>
        <taxon>Spermatophyta</taxon>
        <taxon>Magnoliopsida</taxon>
        <taxon>eudicotyledons</taxon>
        <taxon>Gunneridae</taxon>
        <taxon>Pentapetalae</taxon>
        <taxon>rosids</taxon>
        <taxon>malvids</taxon>
        <taxon>Malvales</taxon>
        <taxon>Malvaceae</taxon>
        <taxon>Malvoideae</taxon>
        <taxon>Hibiscus</taxon>
    </lineage>
</organism>
<feature type="compositionally biased region" description="Low complexity" evidence="1">
    <location>
        <begin position="159"/>
        <end position="179"/>
    </location>
</feature>
<reference evidence="2 3" key="1">
    <citation type="journal article" date="2024" name="G3 (Bethesda)">
        <title>Genome assembly of Hibiscus sabdariffa L. provides insights into metabolisms of medicinal natural products.</title>
        <authorList>
            <person name="Kim T."/>
        </authorList>
    </citation>
    <scope>NUCLEOTIDE SEQUENCE [LARGE SCALE GENOMIC DNA]</scope>
    <source>
        <strain evidence="2">TK-2024</strain>
        <tissue evidence="2">Old leaves</tissue>
    </source>
</reference>
<comment type="caution">
    <text evidence="2">The sequence shown here is derived from an EMBL/GenBank/DDBJ whole genome shotgun (WGS) entry which is preliminary data.</text>
</comment>
<evidence type="ECO:0000256" key="1">
    <source>
        <dbReference type="SAM" id="MobiDB-lite"/>
    </source>
</evidence>
<keyword evidence="3" id="KW-1185">Reference proteome</keyword>
<feature type="region of interest" description="Disordered" evidence="1">
    <location>
        <begin position="154"/>
        <end position="212"/>
    </location>
</feature>
<sequence>MLLIRAFLIEILLKPEGGPLVETLIEESHIIGENAIVGLGNLVIQKNGCDGRPVVQSRLCIVSGNNLGAVMSKEESVNELEKCRVEKEHFEGSSMQIVDGSDGNNEDLRLKTLKQQTGENVLVSNFGGDEATESFGSVSLTIFPQNRSQWKKASRSSELDLTSSSPECSSSSLSSSKNRSPWKTSRKLTKPGLFTKSLKRPKEKKKEVSEPGFDAKDLQRCLIANVFSQWKSMEDDNNRSVIA</sequence>
<protein>
    <submittedName>
        <fullName evidence="2">Uncharacterized protein</fullName>
    </submittedName>
</protein>